<dbReference type="RefSeq" id="WP_007228593.1">
    <property type="nucleotide sequence ID" value="NZ_SHNP01000004.1"/>
</dbReference>
<comment type="caution">
    <text evidence="1">The sequence shown here is derived from an EMBL/GenBank/DDBJ whole genome shotgun (WGS) entry which is preliminary data.</text>
</comment>
<organism evidence="1 2">
    <name type="scientific">Candidatus Seongchinamella marina</name>
    <dbReference type="NCBI Taxonomy" id="2518990"/>
    <lineage>
        <taxon>Bacteria</taxon>
        <taxon>Pseudomonadati</taxon>
        <taxon>Pseudomonadota</taxon>
        <taxon>Gammaproteobacteria</taxon>
        <taxon>Cellvibrionales</taxon>
        <taxon>Halieaceae</taxon>
        <taxon>Seongchinamella</taxon>
    </lineage>
</organism>
<sequence>MADVIPFRQPSLKERHKGKVLCKHGHHKWVVDTAKQFDVKQGKLITSYRCVRCDKRKVKAH</sequence>
<dbReference type="EMBL" id="SHNP01000004">
    <property type="protein sequence ID" value="MCX2974369.1"/>
    <property type="molecule type" value="Genomic_DNA"/>
</dbReference>
<evidence type="ECO:0000313" key="2">
    <source>
        <dbReference type="Proteomes" id="UP001143307"/>
    </source>
</evidence>
<accession>A0ABT3SYM0</accession>
<proteinExistence type="predicted"/>
<keyword evidence="2" id="KW-1185">Reference proteome</keyword>
<evidence type="ECO:0000313" key="1">
    <source>
        <dbReference type="EMBL" id="MCX2974369.1"/>
    </source>
</evidence>
<evidence type="ECO:0008006" key="3">
    <source>
        <dbReference type="Google" id="ProtNLM"/>
    </source>
</evidence>
<dbReference type="Proteomes" id="UP001143307">
    <property type="component" value="Unassembled WGS sequence"/>
</dbReference>
<reference evidence="1" key="1">
    <citation type="submission" date="2019-02" db="EMBL/GenBank/DDBJ databases">
        <authorList>
            <person name="Li S.-H."/>
        </authorList>
    </citation>
    <scope>NUCLEOTIDE SEQUENCE</scope>
    <source>
        <strain evidence="1">IMCC8485</strain>
    </source>
</reference>
<name>A0ABT3SYM0_9GAMM</name>
<protein>
    <recommendedName>
        <fullName evidence="3">ABC transporter permease</fullName>
    </recommendedName>
</protein>
<gene>
    <name evidence="1" type="ORF">EYC87_12325</name>
</gene>